<dbReference type="Pfam" id="PF01544">
    <property type="entry name" value="CorA"/>
    <property type="match status" value="1"/>
</dbReference>
<keyword evidence="7 12" id="KW-1133">Transmembrane helix</keyword>
<dbReference type="PANTHER" id="PTHR46494:SF1">
    <property type="entry name" value="CORA FAMILY METAL ION TRANSPORTER (EUROFUNG)"/>
    <property type="match status" value="1"/>
</dbReference>
<protein>
    <submittedName>
        <fullName evidence="13">Magnesium and cobalt transport protein CorA</fullName>
    </submittedName>
</protein>
<dbReference type="eggNOG" id="COG0598">
    <property type="taxonomic scope" value="Bacteria"/>
</dbReference>
<dbReference type="STRING" id="366602.Caul_1091"/>
<keyword evidence="9 12" id="KW-0472">Membrane</keyword>
<keyword evidence="5 12" id="KW-0812">Transmembrane</keyword>
<dbReference type="InterPro" id="IPR045861">
    <property type="entry name" value="CorA_cytoplasmic_dom"/>
</dbReference>
<dbReference type="EMBL" id="CP000927">
    <property type="protein sequence ID" value="ABZ70221.1"/>
    <property type="molecule type" value="Genomic_DNA"/>
</dbReference>
<evidence type="ECO:0000313" key="13">
    <source>
        <dbReference type="EMBL" id="ABZ70221.1"/>
    </source>
</evidence>
<evidence type="ECO:0000256" key="8">
    <source>
        <dbReference type="ARBA" id="ARBA00023065"/>
    </source>
</evidence>
<sequence>MSVVAAYIYKDGARTREVTLDQPDALVTKPGEFVWIGLFEPSQAELHQLQVRFKLHPLAVEDALNAHQAPKVEVYGQELFVVTRTAQLLDGQIAYGETSIFVGPGHVITVRHGSARAHTELRRQLEASPGLLGKGADYVLHAILDFVVDGYLPIVEALEEEVLDIERRALDAFLSHVEVKRLFQLRRDLIRFKRVLSPMTEMCGRLEHLDTPCLDDDVRPYFRDVHDHALKVENMVDALREVITSVFEAASLLEQQRQGAITRKLAAWAAILAVPTAVAGIYGMNFEHMPELRWVWGYPAVMAGIVGVIGYLYWRFKRNGWL</sequence>
<dbReference type="Gene3D" id="1.20.58.340">
    <property type="entry name" value="Magnesium transport protein CorA, transmembrane region"/>
    <property type="match status" value="2"/>
</dbReference>
<evidence type="ECO:0000256" key="10">
    <source>
        <dbReference type="ARBA" id="ARBA00034269"/>
    </source>
</evidence>
<evidence type="ECO:0000256" key="5">
    <source>
        <dbReference type="ARBA" id="ARBA00022692"/>
    </source>
</evidence>
<dbReference type="Gene3D" id="3.30.460.20">
    <property type="entry name" value="CorA soluble domain-like"/>
    <property type="match status" value="1"/>
</dbReference>
<dbReference type="SUPFAM" id="SSF143865">
    <property type="entry name" value="CorA soluble domain-like"/>
    <property type="match status" value="1"/>
</dbReference>
<comment type="catalytic activity">
    <reaction evidence="10">
        <text>Mg(2+)(in) = Mg(2+)(out)</text>
        <dbReference type="Rhea" id="RHEA:29827"/>
        <dbReference type="ChEBI" id="CHEBI:18420"/>
    </reaction>
</comment>
<proteinExistence type="inferred from homology"/>
<dbReference type="FunFam" id="1.20.58.340:FF:000004">
    <property type="entry name" value="Magnesium transport protein CorA"/>
    <property type="match status" value="1"/>
</dbReference>
<dbReference type="PANTHER" id="PTHR46494">
    <property type="entry name" value="CORA FAMILY METAL ION TRANSPORTER (EUROFUNG)"/>
    <property type="match status" value="1"/>
</dbReference>
<comment type="subcellular location">
    <subcellularLocation>
        <location evidence="1">Cell membrane</location>
        <topology evidence="1">Multi-pass membrane protein</topology>
    </subcellularLocation>
</comment>
<evidence type="ECO:0000256" key="7">
    <source>
        <dbReference type="ARBA" id="ARBA00022989"/>
    </source>
</evidence>
<dbReference type="OrthoDB" id="9803416at2"/>
<dbReference type="InterPro" id="IPR045863">
    <property type="entry name" value="CorA_TM1_TM2"/>
</dbReference>
<dbReference type="HOGENOM" id="CLU_007127_0_2_5"/>
<dbReference type="KEGG" id="cak:Caul_1091"/>
<keyword evidence="6" id="KW-0460">Magnesium</keyword>
<evidence type="ECO:0000256" key="4">
    <source>
        <dbReference type="ARBA" id="ARBA00022475"/>
    </source>
</evidence>
<keyword evidence="8" id="KW-0406">Ion transport</keyword>
<gene>
    <name evidence="13" type="ordered locus">Caul_1091</name>
</gene>
<evidence type="ECO:0000256" key="2">
    <source>
        <dbReference type="ARBA" id="ARBA00009765"/>
    </source>
</evidence>
<name>B0SX60_CAUSK</name>
<organism evidence="13">
    <name type="scientific">Caulobacter sp. (strain K31)</name>
    <dbReference type="NCBI Taxonomy" id="366602"/>
    <lineage>
        <taxon>Bacteria</taxon>
        <taxon>Pseudomonadati</taxon>
        <taxon>Pseudomonadota</taxon>
        <taxon>Alphaproteobacteria</taxon>
        <taxon>Caulobacterales</taxon>
        <taxon>Caulobacteraceae</taxon>
        <taxon>Caulobacter</taxon>
    </lineage>
</organism>
<dbReference type="SUPFAM" id="SSF144083">
    <property type="entry name" value="Magnesium transport protein CorA, transmembrane region"/>
    <property type="match status" value="1"/>
</dbReference>
<evidence type="ECO:0000256" key="9">
    <source>
        <dbReference type="ARBA" id="ARBA00023136"/>
    </source>
</evidence>
<evidence type="ECO:0000256" key="12">
    <source>
        <dbReference type="SAM" id="Phobius"/>
    </source>
</evidence>
<dbReference type="GO" id="GO:0015095">
    <property type="term" value="F:magnesium ion transmembrane transporter activity"/>
    <property type="evidence" value="ECO:0007669"/>
    <property type="project" value="TreeGrafter"/>
</dbReference>
<accession>B0SX60</accession>
<dbReference type="GO" id="GO:0005886">
    <property type="term" value="C:plasma membrane"/>
    <property type="evidence" value="ECO:0007669"/>
    <property type="project" value="UniProtKB-SubCell"/>
</dbReference>
<dbReference type="AlphaFoldDB" id="B0SX60"/>
<evidence type="ECO:0000256" key="1">
    <source>
        <dbReference type="ARBA" id="ARBA00004651"/>
    </source>
</evidence>
<dbReference type="GO" id="GO:0050897">
    <property type="term" value="F:cobalt ion binding"/>
    <property type="evidence" value="ECO:0007669"/>
    <property type="project" value="TreeGrafter"/>
</dbReference>
<comment type="function">
    <text evidence="11">Mediates influx of magnesium ions. Alternates between open and closed states. Activated by low cytoplasmic Mg(2+) levels. Inactive when cytoplasmic Mg(2+) levels are high.</text>
</comment>
<evidence type="ECO:0000256" key="3">
    <source>
        <dbReference type="ARBA" id="ARBA00022448"/>
    </source>
</evidence>
<evidence type="ECO:0000256" key="11">
    <source>
        <dbReference type="ARBA" id="ARBA00045497"/>
    </source>
</evidence>
<dbReference type="InterPro" id="IPR002523">
    <property type="entry name" value="MgTranspt_CorA/ZnTranspt_ZntB"/>
</dbReference>
<dbReference type="CDD" id="cd12830">
    <property type="entry name" value="MtCorA-like"/>
    <property type="match status" value="1"/>
</dbReference>
<keyword evidence="3" id="KW-0813">Transport</keyword>
<keyword evidence="4" id="KW-1003">Cell membrane</keyword>
<dbReference type="GO" id="GO:0000287">
    <property type="term" value="F:magnesium ion binding"/>
    <property type="evidence" value="ECO:0007669"/>
    <property type="project" value="TreeGrafter"/>
</dbReference>
<comment type="similarity">
    <text evidence="2">Belongs to the CorA metal ion transporter (MIT) (TC 1.A.35) family.</text>
</comment>
<reference evidence="13" key="1">
    <citation type="submission" date="2008-01" db="EMBL/GenBank/DDBJ databases">
        <title>Complete sequence of chromosome of Caulobacter sp. K31.</title>
        <authorList>
            <consortium name="US DOE Joint Genome Institute"/>
            <person name="Copeland A."/>
            <person name="Lucas S."/>
            <person name="Lapidus A."/>
            <person name="Barry K."/>
            <person name="Glavina del Rio T."/>
            <person name="Dalin E."/>
            <person name="Tice H."/>
            <person name="Pitluck S."/>
            <person name="Bruce D."/>
            <person name="Goodwin L."/>
            <person name="Thompson L.S."/>
            <person name="Brettin T."/>
            <person name="Detter J.C."/>
            <person name="Han C."/>
            <person name="Schmutz J."/>
            <person name="Larimer F."/>
            <person name="Land M."/>
            <person name="Hauser L."/>
            <person name="Kyrpides N."/>
            <person name="Kim E."/>
            <person name="Stephens C."/>
            <person name="Richardson P."/>
        </authorList>
    </citation>
    <scope>NUCLEOTIDE SEQUENCE [LARGE SCALE GENOMIC DNA]</scope>
    <source>
        <strain evidence="13">K31</strain>
    </source>
</reference>
<feature type="transmembrane region" description="Helical" evidence="12">
    <location>
        <begin position="296"/>
        <end position="314"/>
    </location>
</feature>
<feature type="transmembrane region" description="Helical" evidence="12">
    <location>
        <begin position="265"/>
        <end position="284"/>
    </location>
</feature>
<dbReference type="GO" id="GO:0015087">
    <property type="term" value="F:cobalt ion transmembrane transporter activity"/>
    <property type="evidence" value="ECO:0007669"/>
    <property type="project" value="TreeGrafter"/>
</dbReference>
<evidence type="ECO:0000256" key="6">
    <source>
        <dbReference type="ARBA" id="ARBA00022842"/>
    </source>
</evidence>